<dbReference type="PANTHER" id="PTHR30525">
    <property type="entry name" value="1-DEOXY-D-XYLULOSE 5-PHOSPHATE REDUCTOISOMERASE"/>
    <property type="match status" value="1"/>
</dbReference>
<dbReference type="InterPro" id="IPR026877">
    <property type="entry name" value="DXPR_C"/>
</dbReference>
<evidence type="ECO:0000256" key="6">
    <source>
        <dbReference type="ARBA" id="ARBA00023211"/>
    </source>
</evidence>
<dbReference type="SUPFAM" id="SSF51735">
    <property type="entry name" value="NAD(P)-binding Rossmann-fold domains"/>
    <property type="match status" value="1"/>
</dbReference>
<dbReference type="Pfam" id="PF13288">
    <property type="entry name" value="DXPR_C"/>
    <property type="match status" value="1"/>
</dbReference>
<comment type="cofactor">
    <cofactor evidence="9">
        <name>Mg(2+)</name>
        <dbReference type="ChEBI" id="CHEBI:18420"/>
    </cofactor>
    <cofactor evidence="9">
        <name>Mn(2+)</name>
        <dbReference type="ChEBI" id="CHEBI:29035"/>
    </cofactor>
</comment>
<feature type="binding site" evidence="9">
    <location>
        <position position="117"/>
    </location>
    <ligand>
        <name>1-deoxy-D-xylulose 5-phosphate</name>
        <dbReference type="ChEBI" id="CHEBI:57792"/>
    </ligand>
</feature>
<evidence type="ECO:0000256" key="1">
    <source>
        <dbReference type="ARBA" id="ARBA00005094"/>
    </source>
</evidence>
<dbReference type="InterPro" id="IPR013512">
    <property type="entry name" value="DXP_reductoisomerase_N"/>
</dbReference>
<feature type="domain" description="1-deoxy-D-xylulose 5-phosphate reductoisomerase N-terminal" evidence="10">
    <location>
        <begin position="4"/>
        <end position="124"/>
    </location>
</feature>
<evidence type="ECO:0000256" key="4">
    <source>
        <dbReference type="ARBA" id="ARBA00022857"/>
    </source>
</evidence>
<dbReference type="GO" id="GO:0070402">
    <property type="term" value="F:NADPH binding"/>
    <property type="evidence" value="ECO:0007669"/>
    <property type="project" value="InterPro"/>
</dbReference>
<feature type="binding site" evidence="9">
    <location>
        <position position="12"/>
    </location>
    <ligand>
        <name>NADPH</name>
        <dbReference type="ChEBI" id="CHEBI:57783"/>
    </ligand>
</feature>
<keyword evidence="5 9" id="KW-0560">Oxidoreductase</keyword>
<dbReference type="PIRSF" id="PIRSF006205">
    <property type="entry name" value="Dxp_reductismrs"/>
    <property type="match status" value="1"/>
</dbReference>
<evidence type="ECO:0000313" key="14">
    <source>
        <dbReference type="Proteomes" id="UP000230673"/>
    </source>
</evidence>
<feature type="binding site" evidence="9">
    <location>
        <position position="214"/>
    </location>
    <ligand>
        <name>1-deoxy-D-xylulose 5-phosphate</name>
        <dbReference type="ChEBI" id="CHEBI:57792"/>
    </ligand>
</feature>
<dbReference type="NCBIfam" id="NF009114">
    <property type="entry name" value="PRK12464.1"/>
    <property type="match status" value="1"/>
</dbReference>
<dbReference type="GO" id="GO:0051484">
    <property type="term" value="P:isopentenyl diphosphate biosynthetic process, methylerythritol 4-phosphate pathway involved in terpenoid biosynthetic process"/>
    <property type="evidence" value="ECO:0007669"/>
    <property type="project" value="UniProtKB-ARBA"/>
</dbReference>
<dbReference type="UniPathway" id="UPA00056">
    <property type="reaction ID" value="UER00092"/>
</dbReference>
<dbReference type="Gene3D" id="3.40.50.720">
    <property type="entry name" value="NAD(P)-binding Rossmann-like Domain"/>
    <property type="match status" value="1"/>
</dbReference>
<dbReference type="Pfam" id="PF08436">
    <property type="entry name" value="DXP_redisom_C"/>
    <property type="match status" value="1"/>
</dbReference>
<feature type="binding site" evidence="9">
    <location>
        <position position="38"/>
    </location>
    <ligand>
        <name>NADPH</name>
        <dbReference type="ChEBI" id="CHEBI:57783"/>
    </ligand>
</feature>
<feature type="binding site" evidence="9">
    <location>
        <position position="169"/>
    </location>
    <ligand>
        <name>1-deoxy-D-xylulose 5-phosphate</name>
        <dbReference type="ChEBI" id="CHEBI:57792"/>
    </ligand>
</feature>
<feature type="binding site" evidence="9">
    <location>
        <position position="214"/>
    </location>
    <ligand>
        <name>Mn(2+)</name>
        <dbReference type="ChEBI" id="CHEBI:29035"/>
    </ligand>
</feature>
<evidence type="ECO:0000256" key="9">
    <source>
        <dbReference type="HAMAP-Rule" id="MF_00183"/>
    </source>
</evidence>
<comment type="function">
    <text evidence="9">Catalyzes the NADPH-dependent rearrangement and reduction of 1-deoxy-D-xylulose-5-phosphate (DXP) to 2-C-methyl-D-erythritol 4-phosphate (MEP).</text>
</comment>
<feature type="binding site" evidence="9">
    <location>
        <position position="143"/>
    </location>
    <ligand>
        <name>Mn(2+)</name>
        <dbReference type="ChEBI" id="CHEBI:29035"/>
    </ligand>
</feature>
<dbReference type="SUPFAM" id="SSF69055">
    <property type="entry name" value="1-deoxy-D-xylulose-5-phosphate reductoisomerase, C-terminal domain"/>
    <property type="match status" value="1"/>
</dbReference>
<keyword evidence="13" id="KW-0413">Isomerase</keyword>
<dbReference type="InterPro" id="IPR013644">
    <property type="entry name" value="DXP_reductoisomerase_C"/>
</dbReference>
<evidence type="ECO:0000256" key="7">
    <source>
        <dbReference type="ARBA" id="ARBA00023229"/>
    </source>
</evidence>
<keyword evidence="4 9" id="KW-0521">NADP</keyword>
<evidence type="ECO:0000256" key="5">
    <source>
        <dbReference type="ARBA" id="ARBA00023002"/>
    </source>
</evidence>
<dbReference type="InterPro" id="IPR036169">
    <property type="entry name" value="DXPR_C_sf"/>
</dbReference>
<dbReference type="GO" id="GO:0030604">
    <property type="term" value="F:1-deoxy-D-xylulose-5-phosphate reductoisomerase activity"/>
    <property type="evidence" value="ECO:0007669"/>
    <property type="project" value="UniProtKB-UniRule"/>
</dbReference>
<feature type="binding site" evidence="9">
    <location>
        <position position="198"/>
    </location>
    <ligand>
        <name>NADPH</name>
        <dbReference type="ChEBI" id="CHEBI:57783"/>
    </ligand>
</feature>
<dbReference type="Gene3D" id="1.10.1740.10">
    <property type="match status" value="1"/>
</dbReference>
<dbReference type="EMBL" id="PEUY01000024">
    <property type="protein sequence ID" value="PIV11186.1"/>
    <property type="molecule type" value="Genomic_DNA"/>
</dbReference>
<dbReference type="GO" id="GO:0030145">
    <property type="term" value="F:manganese ion binding"/>
    <property type="evidence" value="ECO:0007669"/>
    <property type="project" value="TreeGrafter"/>
</dbReference>
<comment type="caution">
    <text evidence="13">The sequence shown here is derived from an EMBL/GenBank/DDBJ whole genome shotgun (WGS) entry which is preliminary data.</text>
</comment>
<reference evidence="14" key="1">
    <citation type="submission" date="2017-09" db="EMBL/GenBank/DDBJ databases">
        <title>Depth-based differentiation of microbial function through sediment-hosted aquifers and enrichment of novel symbionts in the deep terrestrial subsurface.</title>
        <authorList>
            <person name="Probst A.J."/>
            <person name="Ladd B."/>
            <person name="Jarett J.K."/>
            <person name="Geller-Mcgrath D.E."/>
            <person name="Sieber C.M.K."/>
            <person name="Emerson J.B."/>
            <person name="Anantharaman K."/>
            <person name="Thomas B.C."/>
            <person name="Malmstrom R."/>
            <person name="Stieglmeier M."/>
            <person name="Klingl A."/>
            <person name="Woyke T."/>
            <person name="Ryan C.M."/>
            <person name="Banfield J.F."/>
        </authorList>
    </citation>
    <scope>NUCLEOTIDE SEQUENCE [LARGE SCALE GENOMIC DNA]</scope>
</reference>
<feature type="binding site" evidence="9">
    <location>
        <position position="13"/>
    </location>
    <ligand>
        <name>NADPH</name>
        <dbReference type="ChEBI" id="CHEBI:57783"/>
    </ligand>
</feature>
<feature type="binding site" evidence="9">
    <location>
        <position position="192"/>
    </location>
    <ligand>
        <name>1-deoxy-D-xylulose 5-phosphate</name>
        <dbReference type="ChEBI" id="CHEBI:57792"/>
    </ligand>
</feature>
<evidence type="ECO:0000259" key="10">
    <source>
        <dbReference type="Pfam" id="PF02670"/>
    </source>
</evidence>
<keyword evidence="9" id="KW-0460">Magnesium</keyword>
<dbReference type="Pfam" id="PF02670">
    <property type="entry name" value="DXP_reductoisom"/>
    <property type="match status" value="1"/>
</dbReference>
<feature type="binding site" evidence="9">
    <location>
        <position position="145"/>
    </location>
    <ligand>
        <name>Mn(2+)</name>
        <dbReference type="ChEBI" id="CHEBI:29035"/>
    </ligand>
</feature>
<organism evidence="13 14">
    <name type="scientific">Candidatus Roizmanbacteria bacterium CG03_land_8_20_14_0_80_35_26</name>
    <dbReference type="NCBI Taxonomy" id="1974845"/>
    <lineage>
        <taxon>Bacteria</taxon>
        <taxon>Candidatus Roizmaniibacteriota</taxon>
    </lineage>
</organism>
<evidence type="ECO:0000256" key="3">
    <source>
        <dbReference type="ARBA" id="ARBA00022723"/>
    </source>
</evidence>
<dbReference type="AlphaFoldDB" id="A0A2M7BX80"/>
<feature type="binding site" evidence="9">
    <location>
        <position position="210"/>
    </location>
    <ligand>
        <name>1-deoxy-D-xylulose 5-phosphate</name>
        <dbReference type="ChEBI" id="CHEBI:57792"/>
    </ligand>
</feature>
<protein>
    <recommendedName>
        <fullName evidence="9">1-deoxy-D-xylulose 5-phosphate reductoisomerase</fullName>
        <shortName evidence="9">DXP reductoisomerase</shortName>
        <ecNumber evidence="9">1.1.1.267</ecNumber>
    </recommendedName>
    <alternativeName>
        <fullName evidence="9">1-deoxyxylulose-5-phosphate reductoisomerase</fullName>
    </alternativeName>
    <alternativeName>
        <fullName evidence="9">2-C-methyl-D-erythritol 4-phosphate synthase</fullName>
    </alternativeName>
</protein>
<evidence type="ECO:0000256" key="2">
    <source>
        <dbReference type="ARBA" id="ARBA00006825"/>
    </source>
</evidence>
<dbReference type="EC" id="1.1.1.267" evidence="9"/>
<proteinExistence type="inferred from homology"/>
<feature type="binding site" evidence="9">
    <location>
        <position position="10"/>
    </location>
    <ligand>
        <name>NADPH</name>
        <dbReference type="ChEBI" id="CHEBI:57783"/>
    </ligand>
</feature>
<evidence type="ECO:0000259" key="12">
    <source>
        <dbReference type="Pfam" id="PF13288"/>
    </source>
</evidence>
<name>A0A2M7BX80_9BACT</name>
<gene>
    <name evidence="9" type="primary">dxr</name>
    <name evidence="13" type="ORF">COS50_01570</name>
</gene>
<keyword evidence="7 9" id="KW-0414">Isoprene biosynthesis</keyword>
<accession>A0A2M7BX80</accession>
<feature type="binding site" evidence="9">
    <location>
        <position position="211"/>
    </location>
    <ligand>
        <name>1-deoxy-D-xylulose 5-phosphate</name>
        <dbReference type="ChEBI" id="CHEBI:57792"/>
    </ligand>
</feature>
<dbReference type="FunFam" id="3.40.50.720:FF:000045">
    <property type="entry name" value="1-deoxy-D-xylulose 5-phosphate reductoisomerase"/>
    <property type="match status" value="1"/>
</dbReference>
<dbReference type="NCBIfam" id="TIGR00243">
    <property type="entry name" value="Dxr"/>
    <property type="match status" value="1"/>
</dbReference>
<comment type="caution">
    <text evidence="9">Lacks conserved residue(s) required for the propagation of feature annotation.</text>
</comment>
<evidence type="ECO:0000259" key="11">
    <source>
        <dbReference type="Pfam" id="PF08436"/>
    </source>
</evidence>
<dbReference type="GO" id="GO:0016853">
    <property type="term" value="F:isomerase activity"/>
    <property type="evidence" value="ECO:0007669"/>
    <property type="project" value="UniProtKB-KW"/>
</dbReference>
<dbReference type="PANTHER" id="PTHR30525:SF0">
    <property type="entry name" value="1-DEOXY-D-XYLULOSE 5-PHOSPHATE REDUCTOISOMERASE, CHLOROPLASTIC"/>
    <property type="match status" value="1"/>
</dbReference>
<feature type="binding site" evidence="9">
    <location>
        <position position="144"/>
    </location>
    <ligand>
        <name>1-deoxy-D-xylulose 5-phosphate</name>
        <dbReference type="ChEBI" id="CHEBI:57792"/>
    </ligand>
</feature>
<feature type="domain" description="1-deoxy-D-xylulose 5-phosphate reductoisomerase C-terminal" evidence="11">
    <location>
        <begin position="139"/>
        <end position="222"/>
    </location>
</feature>
<feature type="binding site" evidence="9">
    <location>
        <position position="118"/>
    </location>
    <ligand>
        <name>NADPH</name>
        <dbReference type="ChEBI" id="CHEBI:57783"/>
    </ligand>
</feature>
<evidence type="ECO:0000256" key="8">
    <source>
        <dbReference type="ARBA" id="ARBA00048543"/>
    </source>
</evidence>
<dbReference type="HAMAP" id="MF_00183">
    <property type="entry name" value="DXP_reductoisom"/>
    <property type="match status" value="1"/>
</dbReference>
<feature type="binding site" evidence="9">
    <location>
        <position position="205"/>
    </location>
    <ligand>
        <name>1-deoxy-D-xylulose 5-phosphate</name>
        <dbReference type="ChEBI" id="CHEBI:57792"/>
    </ligand>
</feature>
<dbReference type="InterPro" id="IPR003821">
    <property type="entry name" value="DXP_reductoisomerase"/>
</dbReference>
<dbReference type="SUPFAM" id="SSF55347">
    <property type="entry name" value="Glyceraldehyde-3-phosphate dehydrogenase-like, C-terminal domain"/>
    <property type="match status" value="1"/>
</dbReference>
<feature type="binding site" evidence="9">
    <location>
        <position position="11"/>
    </location>
    <ligand>
        <name>NADPH</name>
        <dbReference type="ChEBI" id="CHEBI:57783"/>
    </ligand>
</feature>
<comment type="pathway">
    <text evidence="1 9">Isoprenoid biosynthesis; isopentenyl diphosphate biosynthesis via DXP pathway; isopentenyl diphosphate from 1-deoxy-D-xylulose 5-phosphate: step 1/6.</text>
</comment>
<feature type="domain" description="DXP reductoisomerase C-terminal" evidence="12">
    <location>
        <begin position="255"/>
        <end position="370"/>
    </location>
</feature>
<sequence>MKKILILGSTGSIGKQTLEVVRQNKKHFQVVGLVCRNNIDLLKEQIKEFKPSYAGIYDEKINLREKNIKIFYGEEEILRLIKLINCDIVVIAISGAAGLQPAFAAIKSNKNVALATKEVMVLAGGLIKEELKKRPKVKLFPIDSEHSAIWQSLRAGNKGEVEKIILTCSGGPFRGKKIKDLETVNFKQALNHPNWKMGNKITIDSATLMNKGLELIEAKWLFDIPIEKIEIIVHPQSILHSAVLFQDGSIIGQFGLPDMRIPIQYALSYPKRLKNNLPRISLTEFKSLTFEKPDLKTFTCLKLAYDAIKISGTMPTVLNAADEVAVELFLKEKIKFLDIPKIIFQAMNKHKTIKNPDLSEILLVDKLTRKMIYENYQ</sequence>
<dbReference type="Proteomes" id="UP000230673">
    <property type="component" value="Unassembled WGS sequence"/>
</dbReference>
<comment type="catalytic activity">
    <reaction evidence="8">
        <text>2-C-methyl-D-erythritol 4-phosphate + NADP(+) = 1-deoxy-D-xylulose 5-phosphate + NADPH + H(+)</text>
        <dbReference type="Rhea" id="RHEA:13717"/>
        <dbReference type="ChEBI" id="CHEBI:15378"/>
        <dbReference type="ChEBI" id="CHEBI:57783"/>
        <dbReference type="ChEBI" id="CHEBI:57792"/>
        <dbReference type="ChEBI" id="CHEBI:58262"/>
        <dbReference type="ChEBI" id="CHEBI:58349"/>
        <dbReference type="EC" id="1.1.1.267"/>
    </reaction>
    <physiologicalReaction direction="right-to-left" evidence="8">
        <dbReference type="Rhea" id="RHEA:13719"/>
    </physiologicalReaction>
</comment>
<keyword evidence="6 9" id="KW-0464">Manganese</keyword>
<keyword evidence="3 9" id="KW-0479">Metal-binding</keyword>
<evidence type="ECO:0000313" key="13">
    <source>
        <dbReference type="EMBL" id="PIV11186.1"/>
    </source>
</evidence>
<feature type="binding site" evidence="9">
    <location>
        <position position="145"/>
    </location>
    <ligand>
        <name>1-deoxy-D-xylulose 5-phosphate</name>
        <dbReference type="ChEBI" id="CHEBI:57792"/>
    </ligand>
</feature>
<comment type="similarity">
    <text evidence="2 9">Belongs to the DXR family.</text>
</comment>
<dbReference type="InterPro" id="IPR036291">
    <property type="entry name" value="NAD(P)-bd_dom_sf"/>
</dbReference>